<dbReference type="GO" id="GO:0006099">
    <property type="term" value="P:tricarboxylic acid cycle"/>
    <property type="evidence" value="ECO:0007669"/>
    <property type="project" value="InterPro"/>
</dbReference>
<dbReference type="GO" id="GO:0008964">
    <property type="term" value="F:phosphoenolpyruvate carboxylase activity"/>
    <property type="evidence" value="ECO:0007669"/>
    <property type="project" value="InterPro"/>
</dbReference>
<organism evidence="1">
    <name type="scientific">Leptocylindrus danicus</name>
    <dbReference type="NCBI Taxonomy" id="163516"/>
    <lineage>
        <taxon>Eukaryota</taxon>
        <taxon>Sar</taxon>
        <taxon>Stramenopiles</taxon>
        <taxon>Ochrophyta</taxon>
        <taxon>Bacillariophyta</taxon>
        <taxon>Coscinodiscophyceae</taxon>
        <taxon>Chaetocerotophycidae</taxon>
        <taxon>Leptocylindrales</taxon>
        <taxon>Leptocylindraceae</taxon>
        <taxon>Leptocylindrus</taxon>
    </lineage>
</organism>
<dbReference type="AlphaFoldDB" id="A0A7S2LJW1"/>
<evidence type="ECO:0000313" key="1">
    <source>
        <dbReference type="EMBL" id="CAD9608648.1"/>
    </source>
</evidence>
<sequence>MDIYPAAVLAEKQTKRPVPSAEWRELMHKLSEKSCAAYRKIVRGDERFVPYFRSATPELELSELKIGSRPAKRKASGGVESLRAIPWNFAWTQTRLNLPTWLGVGQAVNEMLDSEDAEAFRNMYNEWGSFRTTIDLVEMVLAKSEPVIAKHYDDLLVTDDLAKELGLEIRQIHHDTEQAVLRLANHTELGEDNALLCRVLKVRNPYVDCLNVLQAETLKRLRAVPEGEGDSERKKVLNDALLTTITGIANGMGNTG</sequence>
<dbReference type="GO" id="GO:0015977">
    <property type="term" value="P:carbon fixation"/>
    <property type="evidence" value="ECO:0007669"/>
    <property type="project" value="InterPro"/>
</dbReference>
<dbReference type="SUPFAM" id="SSF51621">
    <property type="entry name" value="Phosphoenolpyruvate/pyruvate domain"/>
    <property type="match status" value="1"/>
</dbReference>
<dbReference type="Pfam" id="PF00311">
    <property type="entry name" value="PEPcase"/>
    <property type="match status" value="1"/>
</dbReference>
<dbReference type="PANTHER" id="PTHR30523">
    <property type="entry name" value="PHOSPHOENOLPYRUVATE CARBOXYLASE"/>
    <property type="match status" value="1"/>
</dbReference>
<proteinExistence type="predicted"/>
<reference evidence="1" key="1">
    <citation type="submission" date="2021-01" db="EMBL/GenBank/DDBJ databases">
        <authorList>
            <person name="Corre E."/>
            <person name="Pelletier E."/>
            <person name="Niang G."/>
            <person name="Scheremetjew M."/>
            <person name="Finn R."/>
            <person name="Kale V."/>
            <person name="Holt S."/>
            <person name="Cochrane G."/>
            <person name="Meng A."/>
            <person name="Brown T."/>
            <person name="Cohen L."/>
        </authorList>
    </citation>
    <scope>NUCLEOTIDE SEQUENCE</scope>
    <source>
        <strain evidence="1">B650</strain>
    </source>
</reference>
<protein>
    <recommendedName>
        <fullName evidence="2">Phosphoenolpyruvate carboxylase</fullName>
    </recommendedName>
</protein>
<accession>A0A7S2LJW1</accession>
<dbReference type="EMBL" id="HBGY01030822">
    <property type="protein sequence ID" value="CAD9608648.1"/>
    <property type="molecule type" value="Transcribed_RNA"/>
</dbReference>
<evidence type="ECO:0008006" key="2">
    <source>
        <dbReference type="Google" id="ProtNLM"/>
    </source>
</evidence>
<gene>
    <name evidence="1" type="ORF">LDAN0321_LOCUS19185</name>
</gene>
<name>A0A7S2LJW1_9STRA</name>
<dbReference type="PANTHER" id="PTHR30523:SF6">
    <property type="entry name" value="PHOSPHOENOLPYRUVATE CARBOXYLASE"/>
    <property type="match status" value="1"/>
</dbReference>
<dbReference type="InterPro" id="IPR015813">
    <property type="entry name" value="Pyrv/PenolPyrv_kinase-like_dom"/>
</dbReference>
<dbReference type="InterPro" id="IPR021135">
    <property type="entry name" value="PEP_COase"/>
</dbReference>
<dbReference type="GO" id="GO:0005829">
    <property type="term" value="C:cytosol"/>
    <property type="evidence" value="ECO:0007669"/>
    <property type="project" value="TreeGrafter"/>
</dbReference>